<dbReference type="PANTHER" id="PTHR45992:SF11">
    <property type="entry name" value="ALPHA-TYPE PROTEIN KINASE DOMAIN-CONTAINING PROTEIN"/>
    <property type="match status" value="1"/>
</dbReference>
<dbReference type="GO" id="GO:0005524">
    <property type="term" value="F:ATP binding"/>
    <property type="evidence" value="ECO:0007669"/>
    <property type="project" value="UniProtKB-KW"/>
</dbReference>
<evidence type="ECO:0000256" key="2">
    <source>
        <dbReference type="ARBA" id="ARBA00022679"/>
    </source>
</evidence>
<dbReference type="Gene3D" id="3.20.200.10">
    <property type="entry name" value="MHCK/EF2 kinase"/>
    <property type="match status" value="1"/>
</dbReference>
<organism evidence="9">
    <name type="scientific">Guillardia theta (strain CCMP2712)</name>
    <name type="common">Cryptophyte</name>
    <dbReference type="NCBI Taxonomy" id="905079"/>
    <lineage>
        <taxon>Eukaryota</taxon>
        <taxon>Cryptophyceae</taxon>
        <taxon>Pyrenomonadales</taxon>
        <taxon>Geminigeraceae</taxon>
        <taxon>Guillardia</taxon>
    </lineage>
</organism>
<evidence type="ECO:0000313" key="11">
    <source>
        <dbReference type="Proteomes" id="UP000011087"/>
    </source>
</evidence>
<dbReference type="SUPFAM" id="SSF57850">
    <property type="entry name" value="RING/U-box"/>
    <property type="match status" value="1"/>
</dbReference>
<keyword evidence="5" id="KW-0067">ATP-binding</keyword>
<name>L1JR65_GUITC</name>
<reference evidence="11" key="2">
    <citation type="submission" date="2012-11" db="EMBL/GenBank/DDBJ databases">
        <authorList>
            <person name="Kuo A."/>
            <person name="Curtis B.A."/>
            <person name="Tanifuji G."/>
            <person name="Burki F."/>
            <person name="Gruber A."/>
            <person name="Irimia M."/>
            <person name="Maruyama S."/>
            <person name="Arias M.C."/>
            <person name="Ball S.G."/>
            <person name="Gile G.H."/>
            <person name="Hirakawa Y."/>
            <person name="Hopkins J.F."/>
            <person name="Rensing S.A."/>
            <person name="Schmutz J."/>
            <person name="Symeonidi A."/>
            <person name="Elias M."/>
            <person name="Eveleigh R.J."/>
            <person name="Herman E.K."/>
            <person name="Klute M.J."/>
            <person name="Nakayama T."/>
            <person name="Obornik M."/>
            <person name="Reyes-Prieto A."/>
            <person name="Armbrust E.V."/>
            <person name="Aves S.J."/>
            <person name="Beiko R.G."/>
            <person name="Coutinho P."/>
            <person name="Dacks J.B."/>
            <person name="Durnford D.G."/>
            <person name="Fast N.M."/>
            <person name="Green B.R."/>
            <person name="Grisdale C."/>
            <person name="Hempe F."/>
            <person name="Henrissat B."/>
            <person name="Hoppner M.P."/>
            <person name="Ishida K.-I."/>
            <person name="Kim E."/>
            <person name="Koreny L."/>
            <person name="Kroth P.G."/>
            <person name="Liu Y."/>
            <person name="Malik S.-B."/>
            <person name="Maier U.G."/>
            <person name="McRose D."/>
            <person name="Mock T."/>
            <person name="Neilson J.A."/>
            <person name="Onodera N.T."/>
            <person name="Poole A.M."/>
            <person name="Pritham E.J."/>
            <person name="Richards T.A."/>
            <person name="Rocap G."/>
            <person name="Roy S.W."/>
            <person name="Sarai C."/>
            <person name="Schaack S."/>
            <person name="Shirato S."/>
            <person name="Slamovits C.H."/>
            <person name="Spencer D.F."/>
            <person name="Suzuki S."/>
            <person name="Worden A.Z."/>
            <person name="Zauner S."/>
            <person name="Barry K."/>
            <person name="Bell C."/>
            <person name="Bharti A.K."/>
            <person name="Crow J.A."/>
            <person name="Grimwood J."/>
            <person name="Kramer R."/>
            <person name="Lindquist E."/>
            <person name="Lucas S."/>
            <person name="Salamov A."/>
            <person name="McFadden G.I."/>
            <person name="Lane C.E."/>
            <person name="Keeling P.J."/>
            <person name="Gray M.W."/>
            <person name="Grigoriev I.V."/>
            <person name="Archibald J.M."/>
        </authorList>
    </citation>
    <scope>NUCLEOTIDE SEQUENCE</scope>
    <source>
        <strain evidence="11">CCMP2712</strain>
    </source>
</reference>
<dbReference type="PANTHER" id="PTHR45992">
    <property type="entry name" value="EUKARYOTIC ELONGATION FACTOR 2 KINASE-RELATED"/>
    <property type="match status" value="1"/>
</dbReference>
<evidence type="ECO:0000259" key="7">
    <source>
        <dbReference type="PROSITE" id="PS50089"/>
    </source>
</evidence>
<proteinExistence type="predicted"/>
<dbReference type="SUPFAM" id="SSF53300">
    <property type="entry name" value="vWA-like"/>
    <property type="match status" value="1"/>
</dbReference>
<dbReference type="eggNOG" id="ENOG502QVA3">
    <property type="taxonomic scope" value="Eukaryota"/>
</dbReference>
<evidence type="ECO:0000259" key="8">
    <source>
        <dbReference type="PROSITE" id="PS51158"/>
    </source>
</evidence>
<dbReference type="OrthoDB" id="543536at2759"/>
<protein>
    <recommendedName>
        <fullName evidence="12">Alpha-type protein kinase domain-containing protein</fullName>
    </recommendedName>
</protein>
<keyword evidence="6" id="KW-0479">Metal-binding</keyword>
<dbReference type="Proteomes" id="UP000011087">
    <property type="component" value="Unassembled WGS sequence"/>
</dbReference>
<dbReference type="Gene3D" id="3.30.40.10">
    <property type="entry name" value="Zinc/RING finger domain, C3HC4 (zinc finger)"/>
    <property type="match status" value="1"/>
</dbReference>
<dbReference type="GO" id="GO:0008270">
    <property type="term" value="F:zinc ion binding"/>
    <property type="evidence" value="ECO:0007669"/>
    <property type="project" value="UniProtKB-KW"/>
</dbReference>
<dbReference type="InterPro" id="IPR011009">
    <property type="entry name" value="Kinase-like_dom_sf"/>
</dbReference>
<sequence>MASSAKERLREAMKHGRYEYANPGRDGQARLRVFHKGQVFLTDHSGKNLICSWRINGEEEREAEVLDSGATHTVIVVDHSGSMRKNDVLGYESRISAVYDCLIRDHIQPRVELLRGKGPLQEKHVISLVHMSTEPTIVLRRHPINEELIPMIRATISSPRCHGHYVPALDAVLELLKLSRGSKEKLFLFFLSDGVPSDHVDRVCCHGVFVWKSIPSHYTSKPSLRRCPGNARCRRAVVEEVTSECLDKMMMIGDIYGRDRVFVCTVAFGPSNEDYEVLEKMSKVLPNSSFQKLGLSSNCLRTAFSSLTSTVTSLCNELAGASLSNRNVERDTSDRGAASTDTVDLRRGWDLYVVRPAGRTSGAGENMTITAKYKWNFTTKSLEPGGGLVTRQGPRLVAKSSIYMELANTLKDILPSFHVQSDAHAMSVLFNRRLQGPAAWNIHFIPCFAYELRDDSFKDGVAWVYVEEELEGNFVKWNNNNGFVRRSRKAKECLVCGDNPRQIRLSCGHAIFCLECLRNFQVEHDKCPVCRKTIEPHKNKLLDASSSRDSSTYVAPAADRGLGAILEEAEDEEEEEDEGEAVLTHEHDNEVICVDDLPQCFSHFTYQVSDGHTLVCDLQGVWNPVDGFLLTDPAIHTDKKLDGWKHRSNKRQEGIKTFFQSHTCNIFCRKLGLKMPNL</sequence>
<reference evidence="10" key="3">
    <citation type="submission" date="2015-06" db="UniProtKB">
        <authorList>
            <consortium name="EnsemblProtists"/>
        </authorList>
    </citation>
    <scope>IDENTIFICATION</scope>
</reference>
<dbReference type="KEGG" id="gtt:GUITHDRAFT_161832"/>
<evidence type="ECO:0008006" key="12">
    <source>
        <dbReference type="Google" id="ProtNLM"/>
    </source>
</evidence>
<reference evidence="9 11" key="1">
    <citation type="journal article" date="2012" name="Nature">
        <title>Algal genomes reveal evolutionary mosaicism and the fate of nucleomorphs.</title>
        <authorList>
            <consortium name="DOE Joint Genome Institute"/>
            <person name="Curtis B.A."/>
            <person name="Tanifuji G."/>
            <person name="Burki F."/>
            <person name="Gruber A."/>
            <person name="Irimia M."/>
            <person name="Maruyama S."/>
            <person name="Arias M.C."/>
            <person name="Ball S.G."/>
            <person name="Gile G.H."/>
            <person name="Hirakawa Y."/>
            <person name="Hopkins J.F."/>
            <person name="Kuo A."/>
            <person name="Rensing S.A."/>
            <person name="Schmutz J."/>
            <person name="Symeonidi A."/>
            <person name="Elias M."/>
            <person name="Eveleigh R.J."/>
            <person name="Herman E.K."/>
            <person name="Klute M.J."/>
            <person name="Nakayama T."/>
            <person name="Obornik M."/>
            <person name="Reyes-Prieto A."/>
            <person name="Armbrust E.V."/>
            <person name="Aves S.J."/>
            <person name="Beiko R.G."/>
            <person name="Coutinho P."/>
            <person name="Dacks J.B."/>
            <person name="Durnford D.G."/>
            <person name="Fast N.M."/>
            <person name="Green B.R."/>
            <person name="Grisdale C.J."/>
            <person name="Hempel F."/>
            <person name="Henrissat B."/>
            <person name="Hoppner M.P."/>
            <person name="Ishida K."/>
            <person name="Kim E."/>
            <person name="Koreny L."/>
            <person name="Kroth P.G."/>
            <person name="Liu Y."/>
            <person name="Malik S.B."/>
            <person name="Maier U.G."/>
            <person name="McRose D."/>
            <person name="Mock T."/>
            <person name="Neilson J.A."/>
            <person name="Onodera N.T."/>
            <person name="Poole A.M."/>
            <person name="Pritham E.J."/>
            <person name="Richards T.A."/>
            <person name="Rocap G."/>
            <person name="Roy S.W."/>
            <person name="Sarai C."/>
            <person name="Schaack S."/>
            <person name="Shirato S."/>
            <person name="Slamovits C.H."/>
            <person name="Spencer D.F."/>
            <person name="Suzuki S."/>
            <person name="Worden A.Z."/>
            <person name="Zauner S."/>
            <person name="Barry K."/>
            <person name="Bell C."/>
            <person name="Bharti A.K."/>
            <person name="Crow J.A."/>
            <person name="Grimwood J."/>
            <person name="Kramer R."/>
            <person name="Lindquist E."/>
            <person name="Lucas S."/>
            <person name="Salamov A."/>
            <person name="McFadden G.I."/>
            <person name="Lane C.E."/>
            <person name="Keeling P.J."/>
            <person name="Gray M.W."/>
            <person name="Grigoriev I.V."/>
            <person name="Archibald J.M."/>
        </authorList>
    </citation>
    <scope>NUCLEOTIDE SEQUENCE</scope>
    <source>
        <strain evidence="9 11">CCMP2712</strain>
    </source>
</reference>
<keyword evidence="11" id="KW-1185">Reference proteome</keyword>
<dbReference type="SUPFAM" id="SSF56112">
    <property type="entry name" value="Protein kinase-like (PK-like)"/>
    <property type="match status" value="2"/>
</dbReference>
<evidence type="ECO:0000256" key="5">
    <source>
        <dbReference type="ARBA" id="ARBA00022840"/>
    </source>
</evidence>
<dbReference type="PaxDb" id="55529-EKX50588"/>
<evidence type="ECO:0000256" key="4">
    <source>
        <dbReference type="ARBA" id="ARBA00022777"/>
    </source>
</evidence>
<gene>
    <name evidence="9" type="ORF">GUITHDRAFT_161832</name>
</gene>
<feature type="domain" description="Alpha-type protein kinase" evidence="8">
    <location>
        <begin position="330"/>
        <end position="676"/>
    </location>
</feature>
<dbReference type="OMA" id="RIEFLEC"/>
<dbReference type="PROSITE" id="PS50089">
    <property type="entry name" value="ZF_RING_2"/>
    <property type="match status" value="1"/>
</dbReference>
<evidence type="ECO:0000256" key="6">
    <source>
        <dbReference type="PROSITE-ProRule" id="PRU00175"/>
    </source>
</evidence>
<keyword evidence="1" id="KW-0723">Serine/threonine-protein kinase</keyword>
<dbReference type="EnsemblProtists" id="EKX50588">
    <property type="protein sequence ID" value="EKX50588"/>
    <property type="gene ID" value="GUITHDRAFT_161832"/>
</dbReference>
<keyword evidence="3" id="KW-0547">Nucleotide-binding</keyword>
<keyword evidence="4" id="KW-0418">Kinase</keyword>
<dbReference type="GO" id="GO:0004674">
    <property type="term" value="F:protein serine/threonine kinase activity"/>
    <property type="evidence" value="ECO:0007669"/>
    <property type="project" value="UniProtKB-KW"/>
</dbReference>
<keyword evidence="6" id="KW-0862">Zinc</keyword>
<dbReference type="RefSeq" id="XP_005837568.1">
    <property type="nucleotide sequence ID" value="XM_005837511.1"/>
</dbReference>
<dbReference type="InterPro" id="IPR001841">
    <property type="entry name" value="Znf_RING"/>
</dbReference>
<keyword evidence="6" id="KW-0863">Zinc-finger</keyword>
<dbReference type="InterPro" id="IPR004166">
    <property type="entry name" value="a-kinase_dom"/>
</dbReference>
<dbReference type="CDD" id="cd00198">
    <property type="entry name" value="vWFA"/>
    <property type="match status" value="1"/>
</dbReference>
<dbReference type="Pfam" id="PF02816">
    <property type="entry name" value="Alpha_kinase"/>
    <property type="match status" value="2"/>
</dbReference>
<dbReference type="InterPro" id="IPR036465">
    <property type="entry name" value="vWFA_dom_sf"/>
</dbReference>
<keyword evidence="2" id="KW-0808">Transferase</keyword>
<dbReference type="SMART" id="SM00811">
    <property type="entry name" value="Alpha_kinase"/>
    <property type="match status" value="1"/>
</dbReference>
<dbReference type="EMBL" id="JH992978">
    <property type="protein sequence ID" value="EKX50588.1"/>
    <property type="molecule type" value="Genomic_DNA"/>
</dbReference>
<evidence type="ECO:0000313" key="9">
    <source>
        <dbReference type="EMBL" id="EKX50588.1"/>
    </source>
</evidence>
<accession>L1JR65</accession>
<evidence type="ECO:0000256" key="3">
    <source>
        <dbReference type="ARBA" id="ARBA00022741"/>
    </source>
</evidence>
<dbReference type="InterPro" id="IPR051852">
    <property type="entry name" value="Alpha-type_PK"/>
</dbReference>
<evidence type="ECO:0000313" key="10">
    <source>
        <dbReference type="EnsemblProtists" id="EKX50588"/>
    </source>
</evidence>
<dbReference type="GeneID" id="17307239"/>
<dbReference type="HOGENOM" id="CLU_017882_0_0_1"/>
<dbReference type="InterPro" id="IPR013083">
    <property type="entry name" value="Znf_RING/FYVE/PHD"/>
</dbReference>
<dbReference type="AlphaFoldDB" id="L1JR65"/>
<dbReference type="Gene3D" id="3.40.50.410">
    <property type="entry name" value="von Willebrand factor, type A domain"/>
    <property type="match status" value="1"/>
</dbReference>
<feature type="domain" description="RING-type" evidence="7">
    <location>
        <begin position="493"/>
        <end position="531"/>
    </location>
</feature>
<dbReference type="PROSITE" id="PS51158">
    <property type="entry name" value="ALPHA_KINASE"/>
    <property type="match status" value="1"/>
</dbReference>
<evidence type="ECO:0000256" key="1">
    <source>
        <dbReference type="ARBA" id="ARBA00022527"/>
    </source>
</evidence>